<organism evidence="2 3">
    <name type="scientific">Candidatus Aquitaenariimonas noxiae</name>
    <dbReference type="NCBI Taxonomy" id="1974741"/>
    <lineage>
        <taxon>Bacteria</taxon>
        <taxon>Pseudomonadati</taxon>
        <taxon>Candidatus Omnitrophota</taxon>
        <taxon>Candidatus Aquitaenariimonas</taxon>
    </lineage>
</organism>
<protein>
    <submittedName>
        <fullName evidence="2">Uncharacterized protein</fullName>
    </submittedName>
</protein>
<accession>A0A2J0KRM6</accession>
<proteinExistence type="predicted"/>
<keyword evidence="1" id="KW-0732">Signal</keyword>
<gene>
    <name evidence="2" type="ORF">COS99_06455</name>
</gene>
<dbReference type="AlphaFoldDB" id="A0A2J0KRM6"/>
<feature type="signal peptide" evidence="1">
    <location>
        <begin position="1"/>
        <end position="28"/>
    </location>
</feature>
<reference evidence="2 3" key="1">
    <citation type="submission" date="2017-09" db="EMBL/GenBank/DDBJ databases">
        <title>Depth-based differentiation of microbial function through sediment-hosted aquifers and enrichment of novel symbionts in the deep terrestrial subsurface.</title>
        <authorList>
            <person name="Probst A.J."/>
            <person name="Ladd B."/>
            <person name="Jarett J.K."/>
            <person name="Geller-Mcgrath D.E."/>
            <person name="Sieber C.M."/>
            <person name="Emerson J.B."/>
            <person name="Anantharaman K."/>
            <person name="Thomas B.C."/>
            <person name="Malmstrom R."/>
            <person name="Stieglmeier M."/>
            <person name="Klingl A."/>
            <person name="Woyke T."/>
            <person name="Ryan C.M."/>
            <person name="Banfield J.F."/>
        </authorList>
    </citation>
    <scope>NUCLEOTIDE SEQUENCE [LARGE SCALE GENOMIC DNA]</scope>
    <source>
        <strain evidence="2">CG07_land_8_20_14_0_80_42_15</strain>
    </source>
</reference>
<evidence type="ECO:0000313" key="3">
    <source>
        <dbReference type="Proteomes" id="UP000230052"/>
    </source>
</evidence>
<evidence type="ECO:0000313" key="2">
    <source>
        <dbReference type="EMBL" id="PIU41241.1"/>
    </source>
</evidence>
<dbReference type="Proteomes" id="UP000230052">
    <property type="component" value="Unassembled WGS sequence"/>
</dbReference>
<comment type="caution">
    <text evidence="2">The sequence shown here is derived from an EMBL/GenBank/DDBJ whole genome shotgun (WGS) entry which is preliminary data.</text>
</comment>
<name>A0A2J0KRM6_9BACT</name>
<feature type="chain" id="PRO_5014425135" evidence="1">
    <location>
        <begin position="29"/>
        <end position="130"/>
    </location>
</feature>
<dbReference type="EMBL" id="PEWV01000065">
    <property type="protein sequence ID" value="PIU41241.1"/>
    <property type="molecule type" value="Genomic_DNA"/>
</dbReference>
<evidence type="ECO:0000256" key="1">
    <source>
        <dbReference type="SAM" id="SignalP"/>
    </source>
</evidence>
<sequence>MRKGLISAIAFVAIVAMFTMLMPSIAQAEQGNKVANFFKKVFVYPFTVTKKTAEVAAKTTQKSAEMVVKTGEATAGVATGDLEKTKDLVVEPVKGSFETVGTAVEGSVKMPVEAAQEADKIVEGTSADVK</sequence>